<dbReference type="NCBIfam" id="TIGR04088">
    <property type="entry name" value="cognate_SipW"/>
    <property type="match status" value="1"/>
</dbReference>
<evidence type="ECO:0000313" key="3">
    <source>
        <dbReference type="EMBL" id="MFC5278477.1"/>
    </source>
</evidence>
<keyword evidence="4" id="KW-1185">Reference proteome</keyword>
<gene>
    <name evidence="3" type="ORF">ACFPM1_06870</name>
</gene>
<feature type="transmembrane region" description="Helical" evidence="1">
    <location>
        <begin position="21"/>
        <end position="43"/>
    </location>
</feature>
<protein>
    <submittedName>
        <fullName evidence="3">SipW-dependent-type signal peptide-containing protein</fullName>
    </submittedName>
</protein>
<feature type="domain" description="DUF7467" evidence="2">
    <location>
        <begin position="361"/>
        <end position="474"/>
    </location>
</feature>
<dbReference type="InterPro" id="IPR055890">
    <property type="entry name" value="DUF7467"/>
</dbReference>
<dbReference type="PROSITE" id="PS51318">
    <property type="entry name" value="TAT"/>
    <property type="match status" value="1"/>
</dbReference>
<dbReference type="InterPro" id="IPR023833">
    <property type="entry name" value="Signal_pept_SipW-depend-type"/>
</dbReference>
<dbReference type="RefSeq" id="WP_256412106.1">
    <property type="nucleotide sequence ID" value="NZ_JANHDM010000008.1"/>
</dbReference>
<keyword evidence="1" id="KW-0472">Membrane</keyword>
<keyword evidence="1" id="KW-1133">Transmembrane helix</keyword>
<dbReference type="EMBL" id="JBHSKY010000007">
    <property type="protein sequence ID" value="MFC5278477.1"/>
    <property type="molecule type" value="Genomic_DNA"/>
</dbReference>
<name>A0ABD5R0V3_9EURY</name>
<comment type="caution">
    <text evidence="3">The sequence shown here is derived from an EMBL/GenBank/DDBJ whole genome shotgun (WGS) entry which is preliminary data.</text>
</comment>
<accession>A0ABD5R0V3</accession>
<organism evidence="3 4">
    <name type="scientific">Halorubrum rubrum</name>
    <dbReference type="NCBI Taxonomy" id="1126240"/>
    <lineage>
        <taxon>Archaea</taxon>
        <taxon>Methanobacteriati</taxon>
        <taxon>Methanobacteriota</taxon>
        <taxon>Stenosarchaea group</taxon>
        <taxon>Halobacteria</taxon>
        <taxon>Halobacteriales</taxon>
        <taxon>Haloferacaceae</taxon>
        <taxon>Halorubrum</taxon>
    </lineage>
</organism>
<proteinExistence type="predicted"/>
<evidence type="ECO:0000256" key="1">
    <source>
        <dbReference type="SAM" id="Phobius"/>
    </source>
</evidence>
<reference evidence="3 4" key="1">
    <citation type="journal article" date="2019" name="Int. J. Syst. Evol. Microbiol.">
        <title>The Global Catalogue of Microorganisms (GCM) 10K type strain sequencing project: providing services to taxonomists for standard genome sequencing and annotation.</title>
        <authorList>
            <consortium name="The Broad Institute Genomics Platform"/>
            <consortium name="The Broad Institute Genome Sequencing Center for Infectious Disease"/>
            <person name="Wu L."/>
            <person name="Ma J."/>
        </authorList>
    </citation>
    <scope>NUCLEOTIDE SEQUENCE [LARGE SCALE GENOMIC DNA]</scope>
    <source>
        <strain evidence="3 4">CGMCC 1.12124</strain>
    </source>
</reference>
<dbReference type="InterPro" id="IPR006311">
    <property type="entry name" value="TAT_signal"/>
</dbReference>
<keyword evidence="1" id="KW-0812">Transmembrane</keyword>
<sequence>MTADGSGRKGPGPADFSRRRLLAGLGGLGAIGAASGAGTFAYLSDGETLPRNEIGAGEVALDVSCSDSNGNSGCTVSNGTVSYAPAEPIDRGDRGDVTFDVSVRSNPARLWFATTCPPTQDPLGDALKVSLKVGDDSVFPSGSLSELRREFVNGLRADDLDGDACLDPEGDALEIELAWELPEDAPAAAAGKTTAFEFQLYTEQCRHVSEDDADTGSNPYAEFGPCDEPEPECVDCDDGGKADGINGNVDLSDPNDISTWLTIDEGPLAGDAYLFVTEVDKDGNEAVGVRFELVDANGDPAERLCEVRIKGGNDTKTYPIKPPSNDTGEILYSPENNGGNLAGISNIQIDVCVDEDGENGDDDDDSGDCECGGNVRYRDLTFRYDGESDATIRVITQQTGGGNGVVFGDATIASGGTFTADGSDVPQTWGNVGTSLGQNTTIEIVDGGDEGASESVEIHTSCSEVLTIGDTFGSDGSGGTLYELVDGTFTDENALCDSEDLQ</sequence>
<dbReference type="Pfam" id="PF24269">
    <property type="entry name" value="DUF7467"/>
    <property type="match status" value="1"/>
</dbReference>
<dbReference type="Proteomes" id="UP001596118">
    <property type="component" value="Unassembled WGS sequence"/>
</dbReference>
<evidence type="ECO:0000313" key="4">
    <source>
        <dbReference type="Proteomes" id="UP001596118"/>
    </source>
</evidence>
<evidence type="ECO:0000259" key="2">
    <source>
        <dbReference type="Pfam" id="PF24269"/>
    </source>
</evidence>
<dbReference type="AlphaFoldDB" id="A0ABD5R0V3"/>